<reference evidence="2" key="1">
    <citation type="submission" date="2015-07" db="EMBL/GenBank/DDBJ databases">
        <title>Draft genome sequence of the purine-degrading Gottschalkia purinilyticum DSM 1384 (formerly Clostridium purinilyticum).</title>
        <authorList>
            <person name="Poehlein A."/>
            <person name="Schiel-Bengelsdorf B."/>
            <person name="Bengelsdorf F.R."/>
            <person name="Daniel R."/>
            <person name="Duerre P."/>
        </authorList>
    </citation>
    <scope>NUCLEOTIDE SEQUENCE [LARGE SCALE GENOMIC DNA]</scope>
    <source>
        <strain evidence="2">DSM 1384</strain>
    </source>
</reference>
<name>A0A0L0WB29_GOTPU</name>
<accession>A0A0L0WB29</accession>
<evidence type="ECO:0000313" key="1">
    <source>
        <dbReference type="EMBL" id="KNF08530.1"/>
    </source>
</evidence>
<gene>
    <name evidence="1" type="ORF">CLPU_6c00160</name>
</gene>
<evidence type="ECO:0000313" key="2">
    <source>
        <dbReference type="Proteomes" id="UP000037267"/>
    </source>
</evidence>
<proteinExistence type="predicted"/>
<protein>
    <submittedName>
        <fullName evidence="1">Uncharacterized protein</fullName>
    </submittedName>
</protein>
<comment type="caution">
    <text evidence="1">The sequence shown here is derived from an EMBL/GenBank/DDBJ whole genome shotgun (WGS) entry which is preliminary data.</text>
</comment>
<dbReference type="AlphaFoldDB" id="A0A0L0WB29"/>
<dbReference type="STRING" id="1503.CLPU_6c00160"/>
<organism evidence="1 2">
    <name type="scientific">Gottschalkia purinilytica</name>
    <name type="common">Clostridium purinilyticum</name>
    <dbReference type="NCBI Taxonomy" id="1503"/>
    <lineage>
        <taxon>Bacteria</taxon>
        <taxon>Bacillati</taxon>
        <taxon>Bacillota</taxon>
        <taxon>Tissierellia</taxon>
        <taxon>Tissierellales</taxon>
        <taxon>Gottschalkiaceae</taxon>
        <taxon>Gottschalkia</taxon>
    </lineage>
</organism>
<keyword evidence="2" id="KW-1185">Reference proteome</keyword>
<sequence length="39" mass="4504">MKTSTGWIVKAYYVGKARDFVIKDIRDKKRVTSDNGDLK</sequence>
<dbReference type="Proteomes" id="UP000037267">
    <property type="component" value="Unassembled WGS sequence"/>
</dbReference>
<dbReference type="EMBL" id="LGSS01000006">
    <property type="protein sequence ID" value="KNF08530.1"/>
    <property type="molecule type" value="Genomic_DNA"/>
</dbReference>